<dbReference type="SUPFAM" id="SSF52540">
    <property type="entry name" value="P-loop containing nucleoside triphosphate hydrolases"/>
    <property type="match status" value="1"/>
</dbReference>
<organism evidence="7 8">
    <name type="scientific">Hamadaea flava</name>
    <dbReference type="NCBI Taxonomy" id="1742688"/>
    <lineage>
        <taxon>Bacteria</taxon>
        <taxon>Bacillati</taxon>
        <taxon>Actinomycetota</taxon>
        <taxon>Actinomycetes</taxon>
        <taxon>Micromonosporales</taxon>
        <taxon>Micromonosporaceae</taxon>
        <taxon>Hamadaea</taxon>
    </lineage>
</organism>
<dbReference type="Gene3D" id="3.40.50.300">
    <property type="entry name" value="P-loop containing nucleotide triphosphate hydrolases"/>
    <property type="match status" value="2"/>
</dbReference>
<comment type="subunit">
    <text evidence="2">Heterodimer of SbcC and SbcD.</text>
</comment>
<reference evidence="8" key="1">
    <citation type="journal article" date="2019" name="Int. J. Syst. Evol. Microbiol.">
        <title>The Global Catalogue of Microorganisms (GCM) 10K type strain sequencing project: providing services to taxonomists for standard genome sequencing and annotation.</title>
        <authorList>
            <consortium name="The Broad Institute Genomics Platform"/>
            <consortium name="The Broad Institute Genome Sequencing Center for Infectious Disease"/>
            <person name="Wu L."/>
            <person name="Ma J."/>
        </authorList>
    </citation>
    <scope>NUCLEOTIDE SEQUENCE [LARGE SCALE GENOMIC DNA]</scope>
    <source>
        <strain evidence="8">CGMCC 4.7289</strain>
    </source>
</reference>
<evidence type="ECO:0000256" key="2">
    <source>
        <dbReference type="ARBA" id="ARBA00011322"/>
    </source>
</evidence>
<evidence type="ECO:0000256" key="1">
    <source>
        <dbReference type="ARBA" id="ARBA00006930"/>
    </source>
</evidence>
<protein>
    <recommendedName>
        <fullName evidence="3">Nuclease SbcCD subunit C</fullName>
    </recommendedName>
</protein>
<dbReference type="InterPro" id="IPR027417">
    <property type="entry name" value="P-loop_NTPase"/>
</dbReference>
<keyword evidence="4" id="KW-0175">Coiled coil</keyword>
<evidence type="ECO:0000256" key="3">
    <source>
        <dbReference type="ARBA" id="ARBA00013368"/>
    </source>
</evidence>
<dbReference type="PANTHER" id="PTHR32114:SF2">
    <property type="entry name" value="ABC TRANSPORTER ABCH.3"/>
    <property type="match status" value="1"/>
</dbReference>
<name>A0ABV8LYC1_9ACTN</name>
<evidence type="ECO:0000256" key="4">
    <source>
        <dbReference type="SAM" id="Coils"/>
    </source>
</evidence>
<gene>
    <name evidence="7" type="ORF">ACFOZ4_32650</name>
</gene>
<feature type="domain" description="Rad50/SbcC-type AAA" evidence="6">
    <location>
        <begin position="5"/>
        <end position="216"/>
    </location>
</feature>
<dbReference type="InterPro" id="IPR038729">
    <property type="entry name" value="Rad50/SbcC_AAA"/>
</dbReference>
<keyword evidence="8" id="KW-1185">Reference proteome</keyword>
<evidence type="ECO:0000259" key="6">
    <source>
        <dbReference type="Pfam" id="PF13476"/>
    </source>
</evidence>
<evidence type="ECO:0000313" key="7">
    <source>
        <dbReference type="EMBL" id="MFC4135387.1"/>
    </source>
</evidence>
<dbReference type="Pfam" id="PF13476">
    <property type="entry name" value="AAA_23"/>
    <property type="match status" value="1"/>
</dbReference>
<dbReference type="EMBL" id="JBHSAY010000021">
    <property type="protein sequence ID" value="MFC4135387.1"/>
    <property type="molecule type" value="Genomic_DNA"/>
</dbReference>
<dbReference type="Proteomes" id="UP001595816">
    <property type="component" value="Unassembled WGS sequence"/>
</dbReference>
<dbReference type="Pfam" id="PF13558">
    <property type="entry name" value="SbcC_Walker_B"/>
    <property type="match status" value="1"/>
</dbReference>
<dbReference type="PANTHER" id="PTHR32114">
    <property type="entry name" value="ABC TRANSPORTER ABCH.3"/>
    <property type="match status" value="1"/>
</dbReference>
<dbReference type="RefSeq" id="WP_253756417.1">
    <property type="nucleotide sequence ID" value="NZ_JAMZDZ010000001.1"/>
</dbReference>
<feature type="coiled-coil region" evidence="4">
    <location>
        <begin position="578"/>
        <end position="605"/>
    </location>
</feature>
<feature type="region of interest" description="Disordered" evidence="5">
    <location>
        <begin position="437"/>
        <end position="457"/>
    </location>
</feature>
<proteinExistence type="inferred from homology"/>
<accession>A0ABV8LYC1</accession>
<comment type="caution">
    <text evidence="7">The sequence shown here is derived from an EMBL/GenBank/DDBJ whole genome shotgun (WGS) entry which is preliminary data.</text>
</comment>
<sequence>MRPLRLDLRGFAIFREHTVIDLTDADFFALVGPTGSGKSTILDAICFSLYGQVPRWSGKTVVNALAPSGIEAAVRMIFESGGRRYAVTRVVRRDGKGRVATKQAGLQLLPPTFNVAVLDGDEPVEELGQTLAGTPVELDAAVADVVGLPYDQFIKCVLLPQGEFAAFLHAKPAERQEILVKLLGLEVYEQIREKAAERDKAAAHQLSATERLLADLAAESDDGLLAAAQERVDAVEALAARVVAEAPGLSALDAQRRAAVEALAVVDGRLTALGRIAAPADAGALATAGQQAKARLAGVADELTAAEEHEEKARARLDATVDPADVKRTLDGLARLAALRARQGDGATALTQADKAHTASMRTVEQATKLAKGKADEVVHAQHALEEARNTDRVAVLRPLLQVGHACPVCEQSVATLPAQREVGATVAAQDRLKRVRAEAEKADRDRQTADDAARETDRRLASIRARKEQLDQEIAQLAEVLAGAPEEAELHAQLAAHAQAKQALDRAGAARRRAMEQQRAALAEVQRVDDRLRAAWRIFDTARDSVASVVPGGPVVAPPPVDREDLQAAWAGLAEWAKQAGQQLTALRTEADQAAREATASEETVLDRIRDWFDEAEVAMPREIAGLDRAVTVAVERAAAARDKILDARKRADDLRKQRKQIETERAVAATLAQHLKANNFEAWLLEEALDALVAGASEILRELSAGQYDLMHRNREFFVVDHHDAGLTRPVRTLSGGETFQASLALALSLADQLAGMAHAASLDSILLDEGFGTLDSSTLDVVAATLENLAARGDRMVGVVTHVAALAERIPVRFEVRKDARTARVDRIG</sequence>
<feature type="coiled-coil region" evidence="4">
    <location>
        <begin position="639"/>
        <end position="666"/>
    </location>
</feature>
<evidence type="ECO:0000313" key="8">
    <source>
        <dbReference type="Proteomes" id="UP001595816"/>
    </source>
</evidence>
<evidence type="ECO:0000256" key="5">
    <source>
        <dbReference type="SAM" id="MobiDB-lite"/>
    </source>
</evidence>
<comment type="similarity">
    <text evidence="1">Belongs to the SMC family. SbcC subfamily.</text>
</comment>